<comment type="caution">
    <text evidence="2">The sequence shown here is derived from an EMBL/GenBank/DDBJ whole genome shotgun (WGS) entry which is preliminary data.</text>
</comment>
<dbReference type="EMBL" id="JAHRIQ010036817">
    <property type="protein sequence ID" value="MEQ2233277.1"/>
    <property type="molecule type" value="Genomic_DNA"/>
</dbReference>
<feature type="compositionally biased region" description="Acidic residues" evidence="1">
    <location>
        <begin position="246"/>
        <end position="258"/>
    </location>
</feature>
<feature type="compositionally biased region" description="Basic and acidic residues" evidence="1">
    <location>
        <begin position="286"/>
        <end position="317"/>
    </location>
</feature>
<sequence>METKYPALKRPRRKLCFSTKKKSLSSQLGETFTNQGVDNMFDDKDVCALEPHPPSVLFQSSDSGTNISEASISPVPQEKHSAKELPEHQISLQCQGPRRQFQLPATSSPISKLDADSGIPFKAHGPIKTSSPIEHNGVTPILFNSEDEAEEPQADPVPTQKPQCDGQGTEDRDENIKKSVGEARKKPEDASSKRKSSQPPAEPSSCGGKDMAGFLKTFQLTRTSKPSCSQKPPVKAPPLLPPSSPEPEDDFLILEDDAPLQFSIPRKSASSKRHRLSKSSSSNKESSTDKETKDGPVEVPQKQKEVEMAISKLDGHAVHQKMTKKKDKEKNPEVVKSDNDKGDSPTHQDLPADETIVEPEEEPAQKTGTKKHKSTKRKNLKGEKDIAAKGGRNSLNEKRKQAEASKAVWETEHGNVFRQLIQEHNVQEAADTEDLSDFTDKHINVVANGEAKQDKKSAASTSSSSEDAQLLRKRKRRQPGEWWMSCPQSRERTENLQALKKSKQNSKEPSTAVPWTLKNKKDKLYSRKNPKEPVKLSSDHTNKVKGNNRKQTKRRNARDEKIKEIAEKIITAKAELEDQQIPDEDPDPESSPLVFSKRDHGISSGPASQLCQPKEQLGETEPTKRRSKPPGEWWVVSTEPNDLEIIASQPWQPPLKEPKHQKKREKLPKEKPSRLGAPKNGNVASKTPGGAPVTHVRPLSTPKTVKRCLETFKDIFTSVGETPTTATNRDARQCKRRNVTSQAVEESPDTGPATYSRPDVRSGADVDECSQPDLEILPERACQTEDTFRVLSSGPSSMIELEKYDYDDDDMKLPSSRVRTWLSVSDFCAPPLEMLALHSKDKEYLTEWFQSLWSTGTGGGTTVTPDQFQWYFYQDRALGIQVDINSSSICSGKLVMGSYMKKPLWVDHSATTIFNLLTNAVSVTVDGSVSHYSAGQAFMVECGRAYSIHNKNVQPAALYFTRMLAESSGQM</sequence>
<feature type="compositionally biased region" description="Acidic residues" evidence="1">
    <location>
        <begin position="577"/>
        <end position="588"/>
    </location>
</feature>
<proteinExistence type="predicted"/>
<feature type="region of interest" description="Disordered" evidence="1">
    <location>
        <begin position="723"/>
        <end position="767"/>
    </location>
</feature>
<evidence type="ECO:0000256" key="1">
    <source>
        <dbReference type="SAM" id="MobiDB-lite"/>
    </source>
</evidence>
<reference evidence="2 3" key="1">
    <citation type="submission" date="2021-06" db="EMBL/GenBank/DDBJ databases">
        <authorList>
            <person name="Palmer J.M."/>
        </authorList>
    </citation>
    <scope>NUCLEOTIDE SEQUENCE [LARGE SCALE GENOMIC DNA]</scope>
    <source>
        <strain evidence="3">if_2019</strain>
        <tissue evidence="2">Muscle</tissue>
    </source>
</reference>
<evidence type="ECO:0000313" key="2">
    <source>
        <dbReference type="EMBL" id="MEQ2233277.1"/>
    </source>
</evidence>
<keyword evidence="3" id="KW-1185">Reference proteome</keyword>
<dbReference type="InterPro" id="IPR014710">
    <property type="entry name" value="RmlC-like_jellyroll"/>
</dbReference>
<feature type="compositionally biased region" description="Polar residues" evidence="1">
    <location>
        <begin position="57"/>
        <end position="71"/>
    </location>
</feature>
<evidence type="ECO:0008006" key="4">
    <source>
        <dbReference type="Google" id="ProtNLM"/>
    </source>
</evidence>
<name>A0ABV0TM24_9TELE</name>
<accession>A0ABV0TM24</accession>
<dbReference type="Gene3D" id="2.60.120.10">
    <property type="entry name" value="Jelly Rolls"/>
    <property type="match status" value="1"/>
</dbReference>
<feature type="compositionally biased region" description="Acidic residues" evidence="1">
    <location>
        <begin position="351"/>
        <end position="362"/>
    </location>
</feature>
<feature type="region of interest" description="Disordered" evidence="1">
    <location>
        <begin position="446"/>
        <end position="699"/>
    </location>
</feature>
<feature type="compositionally biased region" description="Basic and acidic residues" evidence="1">
    <location>
        <begin position="326"/>
        <end position="346"/>
    </location>
</feature>
<gene>
    <name evidence="2" type="ORF">ILYODFUR_020169</name>
</gene>
<feature type="compositionally biased region" description="Basic residues" evidence="1">
    <location>
        <begin position="546"/>
        <end position="556"/>
    </location>
</feature>
<feature type="compositionally biased region" description="Basic and acidic residues" evidence="1">
    <location>
        <begin position="522"/>
        <end position="542"/>
    </location>
</feature>
<feature type="compositionally biased region" description="Basic and acidic residues" evidence="1">
    <location>
        <begin position="557"/>
        <end position="567"/>
    </location>
</feature>
<feature type="compositionally biased region" description="Polar residues" evidence="1">
    <location>
        <begin position="218"/>
        <end position="230"/>
    </location>
</feature>
<feature type="compositionally biased region" description="Basic and acidic residues" evidence="1">
    <location>
        <begin position="395"/>
        <end position="407"/>
    </location>
</feature>
<feature type="compositionally biased region" description="Basic and acidic residues" evidence="1">
    <location>
        <begin position="174"/>
        <end position="192"/>
    </location>
</feature>
<feature type="region of interest" description="Disordered" evidence="1">
    <location>
        <begin position="52"/>
        <end position="407"/>
    </location>
</feature>
<feature type="compositionally biased region" description="Basic residues" evidence="1">
    <location>
        <begin position="368"/>
        <end position="379"/>
    </location>
</feature>
<protein>
    <recommendedName>
        <fullName evidence="4">Mif2/CENP-C cupin domain-containing protein</fullName>
    </recommendedName>
</protein>
<evidence type="ECO:0000313" key="3">
    <source>
        <dbReference type="Proteomes" id="UP001482620"/>
    </source>
</evidence>
<organism evidence="2 3">
    <name type="scientific">Ilyodon furcidens</name>
    <name type="common">goldbreast splitfin</name>
    <dbReference type="NCBI Taxonomy" id="33524"/>
    <lineage>
        <taxon>Eukaryota</taxon>
        <taxon>Metazoa</taxon>
        <taxon>Chordata</taxon>
        <taxon>Craniata</taxon>
        <taxon>Vertebrata</taxon>
        <taxon>Euteleostomi</taxon>
        <taxon>Actinopterygii</taxon>
        <taxon>Neopterygii</taxon>
        <taxon>Teleostei</taxon>
        <taxon>Neoteleostei</taxon>
        <taxon>Acanthomorphata</taxon>
        <taxon>Ovalentaria</taxon>
        <taxon>Atherinomorphae</taxon>
        <taxon>Cyprinodontiformes</taxon>
        <taxon>Goodeidae</taxon>
        <taxon>Ilyodon</taxon>
    </lineage>
</organism>
<feature type="compositionally biased region" description="Basic and acidic residues" evidence="1">
    <location>
        <begin position="77"/>
        <end position="87"/>
    </location>
</feature>
<dbReference type="Proteomes" id="UP001482620">
    <property type="component" value="Unassembled WGS sequence"/>
</dbReference>
<feature type="compositionally biased region" description="Pro residues" evidence="1">
    <location>
        <begin position="234"/>
        <end position="245"/>
    </location>
</feature>